<evidence type="ECO:0000313" key="2">
    <source>
        <dbReference type="Proteomes" id="UP001292094"/>
    </source>
</evidence>
<gene>
    <name evidence="1" type="ORF">Pmani_038911</name>
</gene>
<evidence type="ECO:0000313" key="1">
    <source>
        <dbReference type="EMBL" id="KAK4288038.1"/>
    </source>
</evidence>
<sequence>MKGGGVEMKGGGVEMKGGGVEMKGGGVEMKGGGGERLYSDVYFPAQRRGQTGWLAGGKQAQQVDRCWMWFGVLAWRVGQKGWVIHCGGEG</sequence>
<name>A0AAE1NDZ7_9EUCA</name>
<protein>
    <submittedName>
        <fullName evidence="1">Uncharacterized protein</fullName>
    </submittedName>
</protein>
<dbReference type="Proteomes" id="UP001292094">
    <property type="component" value="Unassembled WGS sequence"/>
</dbReference>
<reference evidence="1" key="1">
    <citation type="submission" date="2023-11" db="EMBL/GenBank/DDBJ databases">
        <title>Genome assemblies of two species of porcelain crab, Petrolisthes cinctipes and Petrolisthes manimaculis (Anomura: Porcellanidae).</title>
        <authorList>
            <person name="Angst P."/>
        </authorList>
    </citation>
    <scope>NUCLEOTIDE SEQUENCE</scope>
    <source>
        <strain evidence="1">PB745_02</strain>
        <tissue evidence="1">Gill</tissue>
    </source>
</reference>
<proteinExistence type="predicted"/>
<dbReference type="AlphaFoldDB" id="A0AAE1NDZ7"/>
<keyword evidence="2" id="KW-1185">Reference proteome</keyword>
<accession>A0AAE1NDZ7</accession>
<organism evidence="1 2">
    <name type="scientific">Petrolisthes manimaculis</name>
    <dbReference type="NCBI Taxonomy" id="1843537"/>
    <lineage>
        <taxon>Eukaryota</taxon>
        <taxon>Metazoa</taxon>
        <taxon>Ecdysozoa</taxon>
        <taxon>Arthropoda</taxon>
        <taxon>Crustacea</taxon>
        <taxon>Multicrustacea</taxon>
        <taxon>Malacostraca</taxon>
        <taxon>Eumalacostraca</taxon>
        <taxon>Eucarida</taxon>
        <taxon>Decapoda</taxon>
        <taxon>Pleocyemata</taxon>
        <taxon>Anomura</taxon>
        <taxon>Galatheoidea</taxon>
        <taxon>Porcellanidae</taxon>
        <taxon>Petrolisthes</taxon>
    </lineage>
</organism>
<comment type="caution">
    <text evidence="1">The sequence shown here is derived from an EMBL/GenBank/DDBJ whole genome shotgun (WGS) entry which is preliminary data.</text>
</comment>
<dbReference type="EMBL" id="JAWZYT010006512">
    <property type="protein sequence ID" value="KAK4288038.1"/>
    <property type="molecule type" value="Genomic_DNA"/>
</dbReference>